<dbReference type="Proteomes" id="UP001501581">
    <property type="component" value="Unassembled WGS sequence"/>
</dbReference>
<keyword evidence="2" id="KW-1003">Cell membrane</keyword>
<feature type="transmembrane region" description="Helical" evidence="8">
    <location>
        <begin position="133"/>
        <end position="153"/>
    </location>
</feature>
<evidence type="ECO:0008006" key="11">
    <source>
        <dbReference type="Google" id="ProtNLM"/>
    </source>
</evidence>
<name>A0ABP4EIA8_9ACTN</name>
<sequence length="550" mass="59131">MGARSGLVPTAWRAFGAEPTGRRIAGAGWVFVFGLLVGAAASVYTVRNGTNLEYGDAMAHLTISRRIVDSHSPGLQQLGTVWLPLPHLLLLPLVMNLWLFSTGVAASIVGTVCLAITATAVFRIMARIGIDAIGRLVGLAVLFTNLSLLYASTTALTEPVLIAAMTACVAGLAGWATSSRRLSGGELAVFAGIPAAAGVLTRYEAWALVISGSIFVAFVCLRRGDSIKRAAQLIASFAAVPAVAIAWWLAYNAAWYGNPLEFLQGEYSAAAFTEVFIDQGQLTTKGNFGLSLQVLSWAILETSGIVPLLLAGAGLCVMTVRWGINDKALVVWLLGTATAFLLFSLTTGQHIMVNDRSLPSGAYNNRYVLSAVPWIAVLAGYLLGQWRSLRAARAGVSVLIALALTWQVTWWAAAAEDRMTIIQEGREVARAAENTRDAARWLAEAYDGGRILLDESAGNEFAFQPLVGIRLTEYYNRSSGAIFDEVLADPSRHVRWVVMHREQLVSSSTKASIDLVTEALADDPQFFARYELVYAVDNVGIYRRTEGAAR</sequence>
<gene>
    <name evidence="9" type="ORF">GCM10009668_27750</name>
</gene>
<dbReference type="PANTHER" id="PTHR33908:SF11">
    <property type="entry name" value="MEMBRANE PROTEIN"/>
    <property type="match status" value="1"/>
</dbReference>
<feature type="transmembrane region" description="Helical" evidence="8">
    <location>
        <begin position="367"/>
        <end position="384"/>
    </location>
</feature>
<feature type="transmembrane region" description="Helical" evidence="8">
    <location>
        <begin position="391"/>
        <end position="413"/>
    </location>
</feature>
<dbReference type="EMBL" id="BAAALG010000011">
    <property type="protein sequence ID" value="GAA1106483.1"/>
    <property type="molecule type" value="Genomic_DNA"/>
</dbReference>
<feature type="transmembrane region" description="Helical" evidence="8">
    <location>
        <begin position="97"/>
        <end position="121"/>
    </location>
</feature>
<proteinExistence type="predicted"/>
<evidence type="ECO:0000256" key="1">
    <source>
        <dbReference type="ARBA" id="ARBA00004651"/>
    </source>
</evidence>
<organism evidence="9 10">
    <name type="scientific">Nocardioides dubius</name>
    <dbReference type="NCBI Taxonomy" id="317019"/>
    <lineage>
        <taxon>Bacteria</taxon>
        <taxon>Bacillati</taxon>
        <taxon>Actinomycetota</taxon>
        <taxon>Actinomycetes</taxon>
        <taxon>Propionibacteriales</taxon>
        <taxon>Nocardioidaceae</taxon>
        <taxon>Nocardioides</taxon>
    </lineage>
</organism>
<dbReference type="PANTHER" id="PTHR33908">
    <property type="entry name" value="MANNOSYLTRANSFERASE YKCB-RELATED"/>
    <property type="match status" value="1"/>
</dbReference>
<protein>
    <recommendedName>
        <fullName evidence="11">Glycosyltransferase RgtA/B/C/D-like domain-containing protein</fullName>
    </recommendedName>
</protein>
<evidence type="ECO:0000256" key="4">
    <source>
        <dbReference type="ARBA" id="ARBA00022679"/>
    </source>
</evidence>
<feature type="transmembrane region" description="Helical" evidence="8">
    <location>
        <begin position="233"/>
        <end position="251"/>
    </location>
</feature>
<evidence type="ECO:0000256" key="8">
    <source>
        <dbReference type="SAM" id="Phobius"/>
    </source>
</evidence>
<comment type="subcellular location">
    <subcellularLocation>
        <location evidence="1">Cell membrane</location>
        <topology evidence="1">Multi-pass membrane protein</topology>
    </subcellularLocation>
</comment>
<evidence type="ECO:0000256" key="5">
    <source>
        <dbReference type="ARBA" id="ARBA00022692"/>
    </source>
</evidence>
<reference evidence="10" key="1">
    <citation type="journal article" date="2019" name="Int. J. Syst. Evol. Microbiol.">
        <title>The Global Catalogue of Microorganisms (GCM) 10K type strain sequencing project: providing services to taxonomists for standard genome sequencing and annotation.</title>
        <authorList>
            <consortium name="The Broad Institute Genomics Platform"/>
            <consortium name="The Broad Institute Genome Sequencing Center for Infectious Disease"/>
            <person name="Wu L."/>
            <person name="Ma J."/>
        </authorList>
    </citation>
    <scope>NUCLEOTIDE SEQUENCE [LARGE SCALE GENOMIC DNA]</scope>
    <source>
        <strain evidence="10">JCM 13008</strain>
    </source>
</reference>
<dbReference type="InterPro" id="IPR050297">
    <property type="entry name" value="LipidA_mod_glycosyltrf_83"/>
</dbReference>
<keyword evidence="4" id="KW-0808">Transferase</keyword>
<keyword evidence="6 8" id="KW-1133">Transmembrane helix</keyword>
<comment type="caution">
    <text evidence="9">The sequence shown here is derived from an EMBL/GenBank/DDBJ whole genome shotgun (WGS) entry which is preliminary data.</text>
</comment>
<evidence type="ECO:0000256" key="6">
    <source>
        <dbReference type="ARBA" id="ARBA00022989"/>
    </source>
</evidence>
<feature type="transmembrane region" description="Helical" evidence="8">
    <location>
        <begin position="329"/>
        <end position="347"/>
    </location>
</feature>
<accession>A0ABP4EIA8</accession>
<evidence type="ECO:0000256" key="7">
    <source>
        <dbReference type="ARBA" id="ARBA00023136"/>
    </source>
</evidence>
<keyword evidence="10" id="KW-1185">Reference proteome</keyword>
<feature type="transmembrane region" description="Helical" evidence="8">
    <location>
        <begin position="205"/>
        <end position="221"/>
    </location>
</feature>
<feature type="transmembrane region" description="Helical" evidence="8">
    <location>
        <begin position="294"/>
        <end position="317"/>
    </location>
</feature>
<evidence type="ECO:0000313" key="9">
    <source>
        <dbReference type="EMBL" id="GAA1106483.1"/>
    </source>
</evidence>
<evidence type="ECO:0000256" key="2">
    <source>
        <dbReference type="ARBA" id="ARBA00022475"/>
    </source>
</evidence>
<keyword evidence="5 8" id="KW-0812">Transmembrane</keyword>
<evidence type="ECO:0000313" key="10">
    <source>
        <dbReference type="Proteomes" id="UP001501581"/>
    </source>
</evidence>
<feature type="transmembrane region" description="Helical" evidence="8">
    <location>
        <begin position="24"/>
        <end position="44"/>
    </location>
</feature>
<evidence type="ECO:0000256" key="3">
    <source>
        <dbReference type="ARBA" id="ARBA00022676"/>
    </source>
</evidence>
<keyword evidence="3" id="KW-0328">Glycosyltransferase</keyword>
<keyword evidence="7 8" id="KW-0472">Membrane</keyword>